<evidence type="ECO:0000256" key="13">
    <source>
        <dbReference type="ARBA" id="ARBA00073563"/>
    </source>
</evidence>
<evidence type="ECO:0000256" key="11">
    <source>
        <dbReference type="ARBA" id="ARBA00065241"/>
    </source>
</evidence>
<organism evidence="16 17">
    <name type="scientific">Pleurodeles waltl</name>
    <name type="common">Iberian ribbed newt</name>
    <dbReference type="NCBI Taxonomy" id="8319"/>
    <lineage>
        <taxon>Eukaryota</taxon>
        <taxon>Metazoa</taxon>
        <taxon>Chordata</taxon>
        <taxon>Craniata</taxon>
        <taxon>Vertebrata</taxon>
        <taxon>Euteleostomi</taxon>
        <taxon>Amphibia</taxon>
        <taxon>Batrachia</taxon>
        <taxon>Caudata</taxon>
        <taxon>Salamandroidea</taxon>
        <taxon>Salamandridae</taxon>
        <taxon>Pleurodelinae</taxon>
        <taxon>Pleurodeles</taxon>
    </lineage>
</organism>
<dbReference type="InterPro" id="IPR001623">
    <property type="entry name" value="DnaJ_domain"/>
</dbReference>
<reference evidence="16" key="1">
    <citation type="journal article" date="2022" name="bioRxiv">
        <title>Sequencing and chromosome-scale assembly of the giantPleurodeles waltlgenome.</title>
        <authorList>
            <person name="Brown T."/>
            <person name="Elewa A."/>
            <person name="Iarovenko S."/>
            <person name="Subramanian E."/>
            <person name="Araus A.J."/>
            <person name="Petzold A."/>
            <person name="Susuki M."/>
            <person name="Suzuki K.-i.T."/>
            <person name="Hayashi T."/>
            <person name="Toyoda A."/>
            <person name="Oliveira C."/>
            <person name="Osipova E."/>
            <person name="Leigh N.D."/>
            <person name="Simon A."/>
            <person name="Yun M.H."/>
        </authorList>
    </citation>
    <scope>NUCLEOTIDE SEQUENCE</scope>
    <source>
        <strain evidence="16">20211129_DDA</strain>
        <tissue evidence="16">Liver</tissue>
    </source>
</reference>
<dbReference type="Gene3D" id="1.20.1280.20">
    <property type="entry name" value="HscB, C-terminal domain"/>
    <property type="match status" value="1"/>
</dbReference>
<feature type="signal peptide" evidence="14">
    <location>
        <begin position="1"/>
        <end position="24"/>
    </location>
</feature>
<dbReference type="InterPro" id="IPR036869">
    <property type="entry name" value="J_dom_sf"/>
</dbReference>
<dbReference type="Pfam" id="PF07743">
    <property type="entry name" value="HSCB_C"/>
    <property type="match status" value="1"/>
</dbReference>
<dbReference type="NCBIfam" id="TIGR00714">
    <property type="entry name" value="hscB"/>
    <property type="match status" value="1"/>
</dbReference>
<dbReference type="GO" id="GO:0046872">
    <property type="term" value="F:metal ion binding"/>
    <property type="evidence" value="ECO:0007669"/>
    <property type="project" value="UniProtKB-KW"/>
</dbReference>
<keyword evidence="5" id="KW-0963">Cytoplasm</keyword>
<feature type="chain" id="PRO_5043496436" description="Iron-sulfur cluster co-chaperone protein HscB" evidence="14">
    <location>
        <begin position="25"/>
        <end position="385"/>
    </location>
</feature>
<dbReference type="SUPFAM" id="SSF46565">
    <property type="entry name" value="Chaperone J-domain"/>
    <property type="match status" value="1"/>
</dbReference>
<accession>A0AAV7LNS1</accession>
<evidence type="ECO:0000256" key="14">
    <source>
        <dbReference type="SAM" id="SignalP"/>
    </source>
</evidence>
<dbReference type="CDD" id="cd06257">
    <property type="entry name" value="DnaJ"/>
    <property type="match status" value="1"/>
</dbReference>
<sequence length="385" mass="43706">MPQTGSTIRRIVMLLERFTLRALCAALAREYRPLLEKCPCALGCAASRHGHSAAIVTVNNHDAVTWRLNTYLLSTSKRLAARHHHHLPTTSAYHDFGDWRPNIFLCSATGLAADQHYLPIASQGTGSERLSTPRLTSGRTPRHACFLGGHQFIRRFRAVTINAHDPAFIYSHTHYLSKMGSKGTYSMSQSDGTCWNCQKHVHIDLFFCPSCSAIQPPDPSKDYFQIMNSERTFTVNVRTLQKQYRNLQRFLHPDYFSQKSQKERDLAEKQSSLVNKAYRTLLTPLSRGLYLLELNGITIGEGTDTDVDMPFIVEVMEINEKLEDALDETEVQDIGNFIDAKYEELTEDVSTAFEKGDVQDAKLLLIKMKYFSNLQEKVKTKLMPP</sequence>
<evidence type="ECO:0000256" key="1">
    <source>
        <dbReference type="ARBA" id="ARBA00004173"/>
    </source>
</evidence>
<feature type="domain" description="J" evidence="15">
    <location>
        <begin position="222"/>
        <end position="294"/>
    </location>
</feature>
<comment type="function">
    <text evidence="10">Acts as a co-chaperone in iron-sulfur cluster assembly in the cytoplasm. Also mediates complex formation between components of the cytosolic iron-sulfur biogenesis pathway and the CIA targeting complex composed of CIAO1, DIPK1B/FAM69B and MMS19 by binding directly to the scaffold protein ISCU and to CIAO1. This facilitates iron-sulfur cluster insertion into a number of cytoplasmic and nuclear proteins including POLD1, ELP3, DPYD and PPAT.</text>
</comment>
<dbReference type="InterPro" id="IPR036386">
    <property type="entry name" value="HscB_C_sf"/>
</dbReference>
<comment type="pathway">
    <text evidence="3">Cofactor biosynthesis; iron-sulfur cluster biosynthesis.</text>
</comment>
<evidence type="ECO:0000259" key="15">
    <source>
        <dbReference type="PROSITE" id="PS50076"/>
    </source>
</evidence>
<dbReference type="EMBL" id="JANPWB010000015">
    <property type="protein sequence ID" value="KAJ1092649.1"/>
    <property type="molecule type" value="Genomic_DNA"/>
</dbReference>
<dbReference type="GO" id="GO:0044571">
    <property type="term" value="P:[2Fe-2S] cluster assembly"/>
    <property type="evidence" value="ECO:0007669"/>
    <property type="project" value="InterPro"/>
</dbReference>
<evidence type="ECO:0000256" key="3">
    <source>
        <dbReference type="ARBA" id="ARBA00005151"/>
    </source>
</evidence>
<dbReference type="Gene3D" id="1.10.287.110">
    <property type="entry name" value="DnaJ domain"/>
    <property type="match status" value="1"/>
</dbReference>
<dbReference type="SUPFAM" id="SSF47144">
    <property type="entry name" value="HSC20 (HSCB), C-terminal oligomerisation domain"/>
    <property type="match status" value="1"/>
</dbReference>
<comment type="caution">
    <text evidence="16">The sequence shown here is derived from an EMBL/GenBank/DDBJ whole genome shotgun (WGS) entry which is preliminary data.</text>
</comment>
<dbReference type="GO" id="GO:0051087">
    <property type="term" value="F:protein-folding chaperone binding"/>
    <property type="evidence" value="ECO:0007669"/>
    <property type="project" value="InterPro"/>
</dbReference>
<dbReference type="FunFam" id="1.10.287.110:FF:000042">
    <property type="entry name" value="Iron-sulfur cluster co-chaperone protein HscB, mitochondrial"/>
    <property type="match status" value="1"/>
</dbReference>
<evidence type="ECO:0000256" key="8">
    <source>
        <dbReference type="ARBA" id="ARBA00023186"/>
    </source>
</evidence>
<dbReference type="FunFam" id="1.20.1280.20:FF:000002">
    <property type="entry name" value="HscB mitochondrial iron-sulfur cluster co-chaperone"/>
    <property type="match status" value="1"/>
</dbReference>
<comment type="function">
    <text evidence="9">Acts as a co-chaperone in iron-sulfur cluster assembly in mitochondria. Required for incorporation of iron-sulfur clusters into SDHB, the iron-sulfur protein subunit of succinate dehydrogenase that is involved in complex II of the mitochondrial electron transport chain. Recruited to SDHB by interaction with SDHAF1 which first binds SDHB and then recruits the iron-sulfur transfer complex formed by HSC20, HSPA9 and ISCU through direct binding to HSC20. Plays an essential role in hematopoiesis.</text>
</comment>
<dbReference type="GO" id="GO:0005739">
    <property type="term" value="C:mitochondrion"/>
    <property type="evidence" value="ECO:0007669"/>
    <property type="project" value="UniProtKB-SubCell"/>
</dbReference>
<dbReference type="AlphaFoldDB" id="A0AAV7LNS1"/>
<evidence type="ECO:0000256" key="12">
    <source>
        <dbReference type="ARBA" id="ARBA00065697"/>
    </source>
</evidence>
<proteinExistence type="inferred from homology"/>
<dbReference type="PROSITE" id="PS50076">
    <property type="entry name" value="DNAJ_2"/>
    <property type="match status" value="1"/>
</dbReference>
<evidence type="ECO:0000256" key="2">
    <source>
        <dbReference type="ARBA" id="ARBA00004496"/>
    </source>
</evidence>
<evidence type="ECO:0000256" key="5">
    <source>
        <dbReference type="ARBA" id="ARBA00022490"/>
    </source>
</evidence>
<keyword evidence="7" id="KW-0496">Mitochondrion</keyword>
<protein>
    <recommendedName>
        <fullName evidence="13">Iron-sulfur cluster co-chaperone protein HscB</fullName>
    </recommendedName>
</protein>
<comment type="subunit">
    <text evidence="11">Homodimer. Interacts with ISCU (cytoplasmic form); this interaction stabilizes the (Fe-S) clusters on ISCU. Interacts with the CIA complex member CIAO1 (via LYR motif).</text>
</comment>
<keyword evidence="6" id="KW-0479">Metal-binding</keyword>
<dbReference type="PANTHER" id="PTHR14021">
    <property type="entry name" value="IRON-SULFUR CLUSTER CO-CHAPERONE PROTEIN HSCB"/>
    <property type="match status" value="1"/>
</dbReference>
<dbReference type="GO" id="GO:0051259">
    <property type="term" value="P:protein complex oligomerization"/>
    <property type="evidence" value="ECO:0007669"/>
    <property type="project" value="InterPro"/>
</dbReference>
<evidence type="ECO:0000256" key="7">
    <source>
        <dbReference type="ARBA" id="ARBA00023128"/>
    </source>
</evidence>
<keyword evidence="17" id="KW-1185">Reference proteome</keyword>
<evidence type="ECO:0000313" key="16">
    <source>
        <dbReference type="EMBL" id="KAJ1092649.1"/>
    </source>
</evidence>
<evidence type="ECO:0000256" key="10">
    <source>
        <dbReference type="ARBA" id="ARBA00058496"/>
    </source>
</evidence>
<keyword evidence="8" id="KW-0143">Chaperone</keyword>
<dbReference type="PANTHER" id="PTHR14021:SF15">
    <property type="entry name" value="IRON-SULFUR CLUSTER CO-CHAPERONE PROTEIN HSCB"/>
    <property type="match status" value="1"/>
</dbReference>
<evidence type="ECO:0000313" key="17">
    <source>
        <dbReference type="Proteomes" id="UP001066276"/>
    </source>
</evidence>
<dbReference type="InterPro" id="IPR004640">
    <property type="entry name" value="HscB"/>
</dbReference>
<comment type="subcellular location">
    <subcellularLocation>
        <location evidence="2">Cytoplasm</location>
    </subcellularLocation>
    <subcellularLocation>
        <location evidence="1">Mitochondrion</location>
    </subcellularLocation>
</comment>
<name>A0AAV7LNS1_PLEWA</name>
<gene>
    <name evidence="16" type="ORF">NDU88_005759</name>
</gene>
<dbReference type="GO" id="GO:0001671">
    <property type="term" value="F:ATPase activator activity"/>
    <property type="evidence" value="ECO:0007669"/>
    <property type="project" value="InterPro"/>
</dbReference>
<evidence type="ECO:0000256" key="4">
    <source>
        <dbReference type="ARBA" id="ARBA00010476"/>
    </source>
</evidence>
<keyword evidence="14" id="KW-0732">Signal</keyword>
<comment type="similarity">
    <text evidence="4">Belongs to the HscB family.</text>
</comment>
<comment type="subunit">
    <text evidence="12">Interacts with ISCU and HSPA9 to form an iron-sulfur transfer complex. Interacts with SDHAF1 (via the first LYR motif); the interaction recruits the iron-sulfur transfer complex composed of HSC20, HSPA9 and ISCU and mediates the incorporation of iron-sulfur clusters into SDHB which also interacts with HSC20. Interacts with the cytoplasmic form of ISCU and with CIA complex member CIAO1 (via LYR motif).</text>
</comment>
<evidence type="ECO:0000256" key="9">
    <source>
        <dbReference type="ARBA" id="ARBA00054586"/>
    </source>
</evidence>
<dbReference type="SMART" id="SM00271">
    <property type="entry name" value="DnaJ"/>
    <property type="match status" value="1"/>
</dbReference>
<dbReference type="InterPro" id="IPR009073">
    <property type="entry name" value="HscB_oligo_C"/>
</dbReference>
<evidence type="ECO:0000256" key="6">
    <source>
        <dbReference type="ARBA" id="ARBA00022723"/>
    </source>
</evidence>
<dbReference type="Proteomes" id="UP001066276">
    <property type="component" value="Chromosome 11"/>
</dbReference>